<organism evidence="1 2">
    <name type="scientific">Tanacetum coccineum</name>
    <dbReference type="NCBI Taxonomy" id="301880"/>
    <lineage>
        <taxon>Eukaryota</taxon>
        <taxon>Viridiplantae</taxon>
        <taxon>Streptophyta</taxon>
        <taxon>Embryophyta</taxon>
        <taxon>Tracheophyta</taxon>
        <taxon>Spermatophyta</taxon>
        <taxon>Magnoliopsida</taxon>
        <taxon>eudicotyledons</taxon>
        <taxon>Gunneridae</taxon>
        <taxon>Pentapetalae</taxon>
        <taxon>asterids</taxon>
        <taxon>campanulids</taxon>
        <taxon>Asterales</taxon>
        <taxon>Asteraceae</taxon>
        <taxon>Asteroideae</taxon>
        <taxon>Anthemideae</taxon>
        <taxon>Anthemidinae</taxon>
        <taxon>Tanacetum</taxon>
    </lineage>
</organism>
<reference evidence="1" key="2">
    <citation type="submission" date="2022-01" db="EMBL/GenBank/DDBJ databases">
        <authorList>
            <person name="Yamashiro T."/>
            <person name="Shiraishi A."/>
            <person name="Satake H."/>
            <person name="Nakayama K."/>
        </authorList>
    </citation>
    <scope>NUCLEOTIDE SEQUENCE</scope>
</reference>
<reference evidence="1" key="1">
    <citation type="journal article" date="2022" name="Int. J. Mol. Sci.">
        <title>Draft Genome of Tanacetum Coccineum: Genomic Comparison of Closely Related Tanacetum-Family Plants.</title>
        <authorList>
            <person name="Yamashiro T."/>
            <person name="Shiraishi A."/>
            <person name="Nakayama K."/>
            <person name="Satake H."/>
        </authorList>
    </citation>
    <scope>NUCLEOTIDE SEQUENCE</scope>
</reference>
<evidence type="ECO:0000313" key="1">
    <source>
        <dbReference type="EMBL" id="GJS82219.1"/>
    </source>
</evidence>
<dbReference type="Proteomes" id="UP001151760">
    <property type="component" value="Unassembled WGS sequence"/>
</dbReference>
<evidence type="ECO:0000313" key="2">
    <source>
        <dbReference type="Proteomes" id="UP001151760"/>
    </source>
</evidence>
<feature type="non-terminal residue" evidence="1">
    <location>
        <position position="1"/>
    </location>
</feature>
<accession>A0ABQ4YWH6</accession>
<name>A0ABQ4YWH6_9ASTR</name>
<keyword evidence="2" id="KW-1185">Reference proteome</keyword>
<dbReference type="EMBL" id="BQNB010010808">
    <property type="protein sequence ID" value="GJS82219.1"/>
    <property type="molecule type" value="Genomic_DNA"/>
</dbReference>
<comment type="caution">
    <text evidence="1">The sequence shown here is derived from an EMBL/GenBank/DDBJ whole genome shotgun (WGS) entry which is preliminary data.</text>
</comment>
<protein>
    <submittedName>
        <fullName evidence="1">Uncharacterized protein</fullName>
    </submittedName>
</protein>
<gene>
    <name evidence="1" type="ORF">Tco_0748760</name>
</gene>
<sequence length="41" mass="4222">MAAGLAGDGGGAWRYGDDGGDDLDGIVACVVTVKQRLAKWR</sequence>
<proteinExistence type="predicted"/>